<evidence type="ECO:0000256" key="2">
    <source>
        <dbReference type="PIRNR" id="PIRNR003170"/>
    </source>
</evidence>
<feature type="domain" description="Thiaminase-2/PQQC" evidence="3">
    <location>
        <begin position="12"/>
        <end position="211"/>
    </location>
</feature>
<dbReference type="PANTHER" id="PTHR43198:SF2">
    <property type="entry name" value="SI:CH1073-67J19.1-RELATED"/>
    <property type="match status" value="1"/>
</dbReference>
<dbReference type="CDD" id="cd19358">
    <property type="entry name" value="TenA_E_Spr0628-like"/>
    <property type="match status" value="1"/>
</dbReference>
<comment type="pathway">
    <text evidence="1 2">Cofactor biosynthesis; thiamine diphosphate biosynthesis.</text>
</comment>
<dbReference type="EC" id="3.5.99.2" evidence="2"/>
<comment type="similarity">
    <text evidence="2">Belongs to the TenA family.</text>
</comment>
<keyword evidence="5" id="KW-1185">Reference proteome</keyword>
<dbReference type="InterPro" id="IPR016084">
    <property type="entry name" value="Haem_Oase-like_multi-hlx"/>
</dbReference>
<reference evidence="5" key="1">
    <citation type="journal article" date="2019" name="Int. J. Syst. Evol. Microbiol.">
        <title>The Global Catalogue of Microorganisms (GCM) 10K type strain sequencing project: providing services to taxonomists for standard genome sequencing and annotation.</title>
        <authorList>
            <consortium name="The Broad Institute Genomics Platform"/>
            <consortium name="The Broad Institute Genome Sequencing Center for Infectious Disease"/>
            <person name="Wu L."/>
            <person name="Ma J."/>
        </authorList>
    </citation>
    <scope>NUCLEOTIDE SEQUENCE [LARGE SCALE GENOMIC DNA]</scope>
    <source>
        <strain evidence="5">JCM 18055</strain>
    </source>
</reference>
<dbReference type="InterPro" id="IPR050967">
    <property type="entry name" value="Thiamine_Salvage_TenA"/>
</dbReference>
<dbReference type="PANTHER" id="PTHR43198">
    <property type="entry name" value="BIFUNCTIONAL TH2 PROTEIN"/>
    <property type="match status" value="1"/>
</dbReference>
<comment type="catalytic activity">
    <reaction evidence="2">
        <text>thiamine + H2O = 5-(2-hydroxyethyl)-4-methylthiazole + 4-amino-5-hydroxymethyl-2-methylpyrimidine + H(+)</text>
        <dbReference type="Rhea" id="RHEA:17509"/>
        <dbReference type="ChEBI" id="CHEBI:15377"/>
        <dbReference type="ChEBI" id="CHEBI:15378"/>
        <dbReference type="ChEBI" id="CHEBI:16892"/>
        <dbReference type="ChEBI" id="CHEBI:17957"/>
        <dbReference type="ChEBI" id="CHEBI:18385"/>
        <dbReference type="EC" id="3.5.99.2"/>
    </reaction>
</comment>
<evidence type="ECO:0000259" key="3">
    <source>
        <dbReference type="Pfam" id="PF03070"/>
    </source>
</evidence>
<dbReference type="InterPro" id="IPR026285">
    <property type="entry name" value="TenA_E"/>
</dbReference>
<dbReference type="Proteomes" id="UP001500325">
    <property type="component" value="Unassembled WGS sequence"/>
</dbReference>
<dbReference type="SUPFAM" id="SSF48613">
    <property type="entry name" value="Heme oxygenase-like"/>
    <property type="match status" value="1"/>
</dbReference>
<dbReference type="RefSeq" id="WP_345377572.1">
    <property type="nucleotide sequence ID" value="NZ_BAABIC010000001.1"/>
</dbReference>
<keyword evidence="2" id="KW-0378">Hydrolase</keyword>
<gene>
    <name evidence="4" type="ORF">GCM10023215_00690</name>
</gene>
<sequence length="213" mass="23891">MSFSEQLREAGRETWEAAVGHRFVEELWAGTIAPDVLRRYLVQDYQFCDAFLALMGAAVATCDDPTARVVHGRQVGLVAGDEHAYFHRSFDLLGVPEAERTAPERTAPTEGFVALMDTVRADASYTEIVTVLVVAEWLYLDWASRPHGPPPTDPIARGWIDLHRGPEFEAWVAFLRAELDRTAPQARDRRRVARRFAEAVDLELAFFEAAYGG</sequence>
<accession>A0ABP8VVZ0</accession>
<dbReference type="Gene3D" id="1.20.910.10">
    <property type="entry name" value="Heme oxygenase-like"/>
    <property type="match status" value="1"/>
</dbReference>
<comment type="caution">
    <text evidence="4">The sequence shown here is derived from an EMBL/GenBank/DDBJ whole genome shotgun (WGS) entry which is preliminary data.</text>
</comment>
<dbReference type="EMBL" id="BAABIC010000001">
    <property type="protein sequence ID" value="GAA4673152.1"/>
    <property type="molecule type" value="Genomic_DNA"/>
</dbReference>
<protein>
    <recommendedName>
        <fullName evidence="2">Aminopyrimidine aminohydrolase</fullName>
        <ecNumber evidence="2">3.5.99.2</ecNumber>
    </recommendedName>
</protein>
<keyword evidence="2" id="KW-0784">Thiamine biosynthesis</keyword>
<proteinExistence type="inferred from homology"/>
<dbReference type="PIRSF" id="PIRSF003170">
    <property type="entry name" value="Pet18p"/>
    <property type="match status" value="1"/>
</dbReference>
<evidence type="ECO:0000256" key="1">
    <source>
        <dbReference type="ARBA" id="ARBA00004948"/>
    </source>
</evidence>
<comment type="function">
    <text evidence="2">Catalyzes an amino-pyrimidine hydrolysis reaction at the C5' of the pyrimidine moiety of thiamine compounds, a reaction that is part of a thiamine salvage pathway. Thus, catalyzes the conversion of 4-amino-5-aminomethyl-2-methylpyrimidine to 4-amino-5-hydroxymethyl-2-methylpyrimidine (HMP).</text>
</comment>
<name>A0ABP8VVZ0_9PSEU</name>
<dbReference type="InterPro" id="IPR004305">
    <property type="entry name" value="Thiaminase-2/PQQC"/>
</dbReference>
<organism evidence="4 5">
    <name type="scientific">Pseudonocardia yuanmonensis</name>
    <dbReference type="NCBI Taxonomy" id="1095914"/>
    <lineage>
        <taxon>Bacteria</taxon>
        <taxon>Bacillati</taxon>
        <taxon>Actinomycetota</taxon>
        <taxon>Actinomycetes</taxon>
        <taxon>Pseudonocardiales</taxon>
        <taxon>Pseudonocardiaceae</taxon>
        <taxon>Pseudonocardia</taxon>
    </lineage>
</organism>
<dbReference type="Pfam" id="PF03070">
    <property type="entry name" value="TENA_THI-4"/>
    <property type="match status" value="1"/>
</dbReference>
<evidence type="ECO:0000313" key="4">
    <source>
        <dbReference type="EMBL" id="GAA4673152.1"/>
    </source>
</evidence>
<comment type="catalytic activity">
    <reaction evidence="2">
        <text>4-amino-5-aminomethyl-2-methylpyrimidine + H2O = 4-amino-5-hydroxymethyl-2-methylpyrimidine + NH4(+)</text>
        <dbReference type="Rhea" id="RHEA:31799"/>
        <dbReference type="ChEBI" id="CHEBI:15377"/>
        <dbReference type="ChEBI" id="CHEBI:16892"/>
        <dbReference type="ChEBI" id="CHEBI:28938"/>
        <dbReference type="ChEBI" id="CHEBI:63416"/>
        <dbReference type="EC" id="3.5.99.2"/>
    </reaction>
</comment>
<evidence type="ECO:0000313" key="5">
    <source>
        <dbReference type="Proteomes" id="UP001500325"/>
    </source>
</evidence>